<dbReference type="Proteomes" id="UP001141327">
    <property type="component" value="Unassembled WGS sequence"/>
</dbReference>
<protein>
    <recommendedName>
        <fullName evidence="2">FMR1-interacting protein 1 conserved domain-containing protein</fullName>
    </recommendedName>
</protein>
<accession>A0ABQ8UAZ6</accession>
<evidence type="ECO:0000313" key="4">
    <source>
        <dbReference type="Proteomes" id="UP001141327"/>
    </source>
</evidence>
<feature type="compositionally biased region" description="Basic residues" evidence="1">
    <location>
        <begin position="62"/>
        <end position="73"/>
    </location>
</feature>
<keyword evidence="4" id="KW-1185">Reference proteome</keyword>
<feature type="domain" description="FMR1-interacting protein 1 conserved" evidence="2">
    <location>
        <begin position="33"/>
        <end position="63"/>
    </location>
</feature>
<sequence length="145" mass="16653">MHVHCTHPGCPYIASRKLVKIHMEEKHPIISSLVPKLDSPDDIARWREERRKRYPSAENVKKKPRYHPHHPHQPSHQPRQPHQPQCRSPKPHPNLSWCAASLPMMPQFHKKSKGRAQMIGGRAEEAAGVEPCHHLGSPNLNKSDE</sequence>
<gene>
    <name evidence="3" type="ORF">PAPYR_8302</name>
</gene>
<feature type="compositionally biased region" description="Low complexity" evidence="1">
    <location>
        <begin position="74"/>
        <end position="85"/>
    </location>
</feature>
<evidence type="ECO:0000313" key="3">
    <source>
        <dbReference type="EMBL" id="KAJ4456475.1"/>
    </source>
</evidence>
<feature type="region of interest" description="Disordered" evidence="1">
    <location>
        <begin position="48"/>
        <end position="145"/>
    </location>
</feature>
<dbReference type="InterPro" id="IPR019496">
    <property type="entry name" value="NUFIP1_cons_dom"/>
</dbReference>
<reference evidence="3" key="1">
    <citation type="journal article" date="2022" name="bioRxiv">
        <title>Genomics of Preaxostyla Flagellates Illuminates Evolutionary Transitions and the Path Towards Mitochondrial Loss.</title>
        <authorList>
            <person name="Novak L.V.F."/>
            <person name="Treitli S.C."/>
            <person name="Pyrih J."/>
            <person name="Halakuc P."/>
            <person name="Pipaliya S.V."/>
            <person name="Vacek V."/>
            <person name="Brzon O."/>
            <person name="Soukal P."/>
            <person name="Eme L."/>
            <person name="Dacks J.B."/>
            <person name="Karnkowska A."/>
            <person name="Elias M."/>
            <person name="Hampl V."/>
        </authorList>
    </citation>
    <scope>NUCLEOTIDE SEQUENCE</scope>
    <source>
        <strain evidence="3">RCP-MX</strain>
    </source>
</reference>
<dbReference type="Pfam" id="PF10453">
    <property type="entry name" value="NUFIP1"/>
    <property type="match status" value="1"/>
</dbReference>
<organism evidence="3 4">
    <name type="scientific">Paratrimastix pyriformis</name>
    <dbReference type="NCBI Taxonomy" id="342808"/>
    <lineage>
        <taxon>Eukaryota</taxon>
        <taxon>Metamonada</taxon>
        <taxon>Preaxostyla</taxon>
        <taxon>Paratrimastigidae</taxon>
        <taxon>Paratrimastix</taxon>
    </lineage>
</organism>
<evidence type="ECO:0000259" key="2">
    <source>
        <dbReference type="Pfam" id="PF10453"/>
    </source>
</evidence>
<evidence type="ECO:0000256" key="1">
    <source>
        <dbReference type="SAM" id="MobiDB-lite"/>
    </source>
</evidence>
<dbReference type="EMBL" id="JAPMOS010000069">
    <property type="protein sequence ID" value="KAJ4456475.1"/>
    <property type="molecule type" value="Genomic_DNA"/>
</dbReference>
<comment type="caution">
    <text evidence="3">The sequence shown here is derived from an EMBL/GenBank/DDBJ whole genome shotgun (WGS) entry which is preliminary data.</text>
</comment>
<proteinExistence type="predicted"/>
<name>A0ABQ8UAZ6_9EUKA</name>